<feature type="non-terminal residue" evidence="2">
    <location>
        <position position="162"/>
    </location>
</feature>
<evidence type="ECO:0000313" key="2">
    <source>
        <dbReference type="EMBL" id="KKL88648.1"/>
    </source>
</evidence>
<dbReference type="InterPro" id="IPR014729">
    <property type="entry name" value="Rossmann-like_a/b/a_fold"/>
</dbReference>
<name>A0A0F9FR25_9ZZZZ</name>
<dbReference type="AlphaFoldDB" id="A0A0F9FR25"/>
<dbReference type="GO" id="GO:0003824">
    <property type="term" value="F:catalytic activity"/>
    <property type="evidence" value="ECO:0007669"/>
    <property type="project" value="InterPro"/>
</dbReference>
<dbReference type="SUPFAM" id="SSF52374">
    <property type="entry name" value="Nucleotidylyl transferase"/>
    <property type="match status" value="1"/>
</dbReference>
<comment type="caution">
    <text evidence="2">The sequence shown here is derived from an EMBL/GenBank/DDBJ whole genome shotgun (WGS) entry which is preliminary data.</text>
</comment>
<organism evidence="2">
    <name type="scientific">marine sediment metagenome</name>
    <dbReference type="NCBI Taxonomy" id="412755"/>
    <lineage>
        <taxon>unclassified sequences</taxon>
        <taxon>metagenomes</taxon>
        <taxon>ecological metagenomes</taxon>
    </lineage>
</organism>
<proteinExistence type="predicted"/>
<protein>
    <recommendedName>
        <fullName evidence="1">Cytidyltransferase-like domain-containing protein</fullName>
    </recommendedName>
</protein>
<sequence>MKLNTPRYDIGVIHGRFQVLHNDHIKYLMAGKELCDYLVVGITNPDPSLTKDSDTNPHRSTPLANPLTYYERYVMTQAALLEHGLNLSQFSIVPLPINVPELIKYYVPLDAIFFLTIYDDWGHQKKKYFQSLGLKIHVLWEVTLENKGLSSSDIRDSMVKDE</sequence>
<accession>A0A0F9FR25</accession>
<dbReference type="Pfam" id="PF01467">
    <property type="entry name" value="CTP_transf_like"/>
    <property type="match status" value="1"/>
</dbReference>
<dbReference type="Gene3D" id="3.40.50.620">
    <property type="entry name" value="HUPs"/>
    <property type="match status" value="1"/>
</dbReference>
<evidence type="ECO:0000259" key="1">
    <source>
        <dbReference type="Pfam" id="PF01467"/>
    </source>
</evidence>
<dbReference type="EMBL" id="LAZR01020504">
    <property type="protein sequence ID" value="KKL88648.1"/>
    <property type="molecule type" value="Genomic_DNA"/>
</dbReference>
<feature type="domain" description="Cytidyltransferase-like" evidence="1">
    <location>
        <begin position="13"/>
        <end position="156"/>
    </location>
</feature>
<gene>
    <name evidence="2" type="ORF">LCGC14_1922580</name>
</gene>
<dbReference type="NCBIfam" id="TIGR00125">
    <property type="entry name" value="cyt_tran_rel"/>
    <property type="match status" value="1"/>
</dbReference>
<dbReference type="InterPro" id="IPR004821">
    <property type="entry name" value="Cyt_trans-like"/>
</dbReference>
<reference evidence="2" key="1">
    <citation type="journal article" date="2015" name="Nature">
        <title>Complex archaea that bridge the gap between prokaryotes and eukaryotes.</title>
        <authorList>
            <person name="Spang A."/>
            <person name="Saw J.H."/>
            <person name="Jorgensen S.L."/>
            <person name="Zaremba-Niedzwiedzka K."/>
            <person name="Martijn J."/>
            <person name="Lind A.E."/>
            <person name="van Eijk R."/>
            <person name="Schleper C."/>
            <person name="Guy L."/>
            <person name="Ettema T.J."/>
        </authorList>
    </citation>
    <scope>NUCLEOTIDE SEQUENCE</scope>
</reference>